<proteinExistence type="predicted"/>
<accession>A0A1F5NP84</accession>
<dbReference type="STRING" id="1817824.A2751_05400"/>
<sequence length="80" mass="9094">MNRIEETLDGVTTILEKFERLTTETRKSATEDALVQTGVKLRAALVDGASYEQIVPYITRMKELGLVHDWLIRSRSSDKV</sequence>
<dbReference type="EMBL" id="MFEK01000003">
    <property type="protein sequence ID" value="OGE79438.1"/>
    <property type="molecule type" value="Genomic_DNA"/>
</dbReference>
<reference evidence="1 2" key="1">
    <citation type="journal article" date="2016" name="Nat. Commun.">
        <title>Thousands of microbial genomes shed light on interconnected biogeochemical processes in an aquifer system.</title>
        <authorList>
            <person name="Anantharaman K."/>
            <person name="Brown C.T."/>
            <person name="Hug L.A."/>
            <person name="Sharon I."/>
            <person name="Castelle C.J."/>
            <person name="Probst A.J."/>
            <person name="Thomas B.C."/>
            <person name="Singh A."/>
            <person name="Wilkins M.J."/>
            <person name="Karaoz U."/>
            <person name="Brodie E.L."/>
            <person name="Williams K.H."/>
            <person name="Hubbard S.S."/>
            <person name="Banfield J.F."/>
        </authorList>
    </citation>
    <scope>NUCLEOTIDE SEQUENCE [LARGE SCALE GENOMIC DNA]</scope>
</reference>
<comment type="caution">
    <text evidence="1">The sequence shown here is derived from an EMBL/GenBank/DDBJ whole genome shotgun (WGS) entry which is preliminary data.</text>
</comment>
<dbReference type="Proteomes" id="UP000176864">
    <property type="component" value="Unassembled WGS sequence"/>
</dbReference>
<dbReference type="AlphaFoldDB" id="A0A1F5NP84"/>
<protein>
    <submittedName>
        <fullName evidence="1">Uncharacterized protein</fullName>
    </submittedName>
</protein>
<gene>
    <name evidence="1" type="ORF">A2751_05400</name>
</gene>
<evidence type="ECO:0000313" key="2">
    <source>
        <dbReference type="Proteomes" id="UP000176864"/>
    </source>
</evidence>
<organism evidence="1 2">
    <name type="scientific">Candidatus Doudnabacteria bacterium RIFCSPHIGHO2_01_FULL_46_14</name>
    <dbReference type="NCBI Taxonomy" id="1817824"/>
    <lineage>
        <taxon>Bacteria</taxon>
        <taxon>Candidatus Doudnaibacteriota</taxon>
    </lineage>
</organism>
<name>A0A1F5NP84_9BACT</name>
<evidence type="ECO:0000313" key="1">
    <source>
        <dbReference type="EMBL" id="OGE79438.1"/>
    </source>
</evidence>